<dbReference type="PANTHER" id="PTHR12788">
    <property type="entry name" value="PROTEIN-TYROSINE SULFOTRANSFERASE 2"/>
    <property type="match status" value="1"/>
</dbReference>
<dbReference type="Gene3D" id="3.40.50.300">
    <property type="entry name" value="P-loop containing nucleotide triphosphate hydrolases"/>
    <property type="match status" value="1"/>
</dbReference>
<dbReference type="Pfam" id="PF13469">
    <property type="entry name" value="Sulfotransfer_3"/>
    <property type="match status" value="1"/>
</dbReference>
<dbReference type="SUPFAM" id="SSF51197">
    <property type="entry name" value="Clavaminate synthase-like"/>
    <property type="match status" value="1"/>
</dbReference>
<evidence type="ECO:0000256" key="1">
    <source>
        <dbReference type="ARBA" id="ARBA00022679"/>
    </source>
</evidence>
<feature type="region of interest" description="Disordered" evidence="2">
    <location>
        <begin position="283"/>
        <end position="311"/>
    </location>
</feature>
<dbReference type="InterPro" id="IPR027417">
    <property type="entry name" value="P-loop_NTPase"/>
</dbReference>
<dbReference type="RefSeq" id="WP_106088781.1">
    <property type="nucleotide sequence ID" value="NZ_PVNL01000041.1"/>
</dbReference>
<dbReference type="Proteomes" id="UP000238823">
    <property type="component" value="Unassembled WGS sequence"/>
</dbReference>
<sequence length="607" mass="67282">MTARIGQRFDVRALVAELDGLDFAEWQPYPRAVLGEQALPLICVGGAANFDFPLAGPLAQHIDLDLVPALRRALAALACDGALGRCRLSCTRAGAVVSASEPWSHHGSRYTTWCLVLVCDGVELHDAVGSPGVPLAAGDLWQIDAGLDGAQLRNTGSRDCVLLVVERRSPARPPSSPSELWVDHADALPVEGYRFEVLEPEQFEAAAQAIVAAPTLEVRDPDSLRVGVTDIARRWRASFQRHGHSSSGELAYRDLLLEFRDRVLVKLPPDARRSALCIATSLDFGPRPPAQPRRPQRRARASASGPESTPRFDRPLIVVSAPRSGSTLLFDLLARLPEVWTIGGESHEIIRGIPELHPAAHGYISDRLRADAATPEIAAALHQGFARRLVDHQGQAYTQLEPEARPASLRLVEKTPANALRIPFLRACFPDARFVHLVREPEPTVSSLVEGWRSRRFVAYRDLPGWPHRDWSFLLPPGWRELAERPVIEIAAYQWRVANQTILADLEQVPPDQQLRLRYAELVHDPREVLARVARFAELELDLALDAELQRRAPPLTQVTISPPRADKWRRHEHELASLAAAFDLGRDLGFDRGAPLELNPNAEVRR</sequence>
<keyword evidence="1" id="KW-0808">Transferase</keyword>
<evidence type="ECO:0000313" key="3">
    <source>
        <dbReference type="EMBL" id="PRQ08468.1"/>
    </source>
</evidence>
<evidence type="ECO:0000256" key="2">
    <source>
        <dbReference type="SAM" id="MobiDB-lite"/>
    </source>
</evidence>
<organism evidence="3 4">
    <name type="scientific">Enhygromyxa salina</name>
    <dbReference type="NCBI Taxonomy" id="215803"/>
    <lineage>
        <taxon>Bacteria</taxon>
        <taxon>Pseudomonadati</taxon>
        <taxon>Myxococcota</taxon>
        <taxon>Polyangia</taxon>
        <taxon>Nannocystales</taxon>
        <taxon>Nannocystaceae</taxon>
        <taxon>Enhygromyxa</taxon>
    </lineage>
</organism>
<gene>
    <name evidence="3" type="ORF">ENSA7_17530</name>
</gene>
<dbReference type="GO" id="GO:0008476">
    <property type="term" value="F:protein-tyrosine sulfotransferase activity"/>
    <property type="evidence" value="ECO:0007669"/>
    <property type="project" value="InterPro"/>
</dbReference>
<dbReference type="EMBL" id="PVNL01000041">
    <property type="protein sequence ID" value="PRQ08468.1"/>
    <property type="molecule type" value="Genomic_DNA"/>
</dbReference>
<dbReference type="InterPro" id="IPR026634">
    <property type="entry name" value="TPST-like"/>
</dbReference>
<dbReference type="SUPFAM" id="SSF52540">
    <property type="entry name" value="P-loop containing nucleoside triphosphate hydrolases"/>
    <property type="match status" value="1"/>
</dbReference>
<name>A0A2S9YTQ6_9BACT</name>
<evidence type="ECO:0000313" key="4">
    <source>
        <dbReference type="Proteomes" id="UP000238823"/>
    </source>
</evidence>
<dbReference type="PANTHER" id="PTHR12788:SF10">
    <property type="entry name" value="PROTEIN-TYROSINE SULFOTRANSFERASE"/>
    <property type="match status" value="1"/>
</dbReference>
<comment type="caution">
    <text evidence="3">The sequence shown here is derived from an EMBL/GenBank/DDBJ whole genome shotgun (WGS) entry which is preliminary data.</text>
</comment>
<reference evidence="3 4" key="1">
    <citation type="submission" date="2018-03" db="EMBL/GenBank/DDBJ databases">
        <title>Draft Genome Sequences of the Obligatory Marine Myxobacteria Enhygromyxa salina SWB007.</title>
        <authorList>
            <person name="Poehlein A."/>
            <person name="Moghaddam J.A."/>
            <person name="Harms H."/>
            <person name="Alanjari M."/>
            <person name="Koenig G.M."/>
            <person name="Daniel R."/>
            <person name="Schaeberle T.F."/>
        </authorList>
    </citation>
    <scope>NUCLEOTIDE SEQUENCE [LARGE SCALE GENOMIC DNA]</scope>
    <source>
        <strain evidence="3 4">SWB007</strain>
    </source>
</reference>
<proteinExistence type="predicted"/>
<accession>A0A2S9YTQ6</accession>
<protein>
    <recommendedName>
        <fullName evidence="5">Sulfotransferase domain protein</fullName>
    </recommendedName>
</protein>
<dbReference type="AlphaFoldDB" id="A0A2S9YTQ6"/>
<evidence type="ECO:0008006" key="5">
    <source>
        <dbReference type="Google" id="ProtNLM"/>
    </source>
</evidence>
<dbReference type="OrthoDB" id="9777890at2"/>